<dbReference type="SMART" id="SM00354">
    <property type="entry name" value="HTH_LACI"/>
    <property type="match status" value="1"/>
</dbReference>
<sequence>MSRRRVTLADVARTAAVSSTTASLVLSGRGDELRISQAVQDRVRAAAAELGYRPNAVSIGLRKGTTRTLGLVSDTVATSPMAGDMIKGAIEAARDHGYMLFIGETEGDPATESALIDAMQDRQVDGIALTSMFTRTRTVPAALELTPTVLLNTLADGPTRAPAVIPDELEAGRGAARLLLEHGHREVHLIGAGPLPEHMPPDTVAGVERLAGMREVLAEAGLTPASGRVCDAWVPAHGFTAMQELLAAPGPAPRAVVCFNDYLAFGVYQALGEAGLRVPDDVSVVSFDSYPIAEWVRPGLTTFEIPHEQLGRRAVELLLHEIRTPRGSEPAGPGPVHRIPMPLRVRGSVARAPGTGD</sequence>
<organism evidence="7 8">
    <name type="scientific">Cellulomonas oligotrophica</name>
    <dbReference type="NCBI Taxonomy" id="931536"/>
    <lineage>
        <taxon>Bacteria</taxon>
        <taxon>Bacillati</taxon>
        <taxon>Actinomycetota</taxon>
        <taxon>Actinomycetes</taxon>
        <taxon>Micrococcales</taxon>
        <taxon>Cellulomonadaceae</taxon>
        <taxon>Cellulomonas</taxon>
    </lineage>
</organism>
<keyword evidence="9" id="KW-1185">Reference proteome</keyword>
<evidence type="ECO:0000256" key="4">
    <source>
        <dbReference type="ARBA" id="ARBA00023163"/>
    </source>
</evidence>
<reference evidence="6 9" key="2">
    <citation type="submission" date="2021-01" db="EMBL/GenBank/DDBJ databases">
        <title>Whole genome shotgun sequence of Cellulomonas oligotrophica NBRC 109435.</title>
        <authorList>
            <person name="Komaki H."/>
            <person name="Tamura T."/>
        </authorList>
    </citation>
    <scope>NUCLEOTIDE SEQUENCE [LARGE SCALE GENOMIC DNA]</scope>
    <source>
        <strain evidence="6 9">NBRC 109435</strain>
    </source>
</reference>
<evidence type="ECO:0000259" key="5">
    <source>
        <dbReference type="PROSITE" id="PS50932"/>
    </source>
</evidence>
<dbReference type="SUPFAM" id="SSF47413">
    <property type="entry name" value="lambda repressor-like DNA-binding domains"/>
    <property type="match status" value="1"/>
</dbReference>
<reference evidence="7 8" key="1">
    <citation type="submission" date="2020-07" db="EMBL/GenBank/DDBJ databases">
        <title>Sequencing the genomes of 1000 actinobacteria strains.</title>
        <authorList>
            <person name="Klenk H.-P."/>
        </authorList>
    </citation>
    <scope>NUCLEOTIDE SEQUENCE [LARGE SCALE GENOMIC DNA]</scope>
    <source>
        <strain evidence="7 8">DSM 24482</strain>
    </source>
</reference>
<dbReference type="PROSITE" id="PS50932">
    <property type="entry name" value="HTH_LACI_2"/>
    <property type="match status" value="1"/>
</dbReference>
<feature type="domain" description="HTH lacI-type" evidence="5">
    <location>
        <begin position="6"/>
        <end position="63"/>
    </location>
</feature>
<evidence type="ECO:0000256" key="1">
    <source>
        <dbReference type="ARBA" id="ARBA00022491"/>
    </source>
</evidence>
<dbReference type="Pfam" id="PF13377">
    <property type="entry name" value="Peripla_BP_3"/>
    <property type="match status" value="1"/>
</dbReference>
<dbReference type="SUPFAM" id="SSF53822">
    <property type="entry name" value="Periplasmic binding protein-like I"/>
    <property type="match status" value="1"/>
</dbReference>
<dbReference type="GO" id="GO:0003700">
    <property type="term" value="F:DNA-binding transcription factor activity"/>
    <property type="evidence" value="ECO:0007669"/>
    <property type="project" value="TreeGrafter"/>
</dbReference>
<dbReference type="Gene3D" id="1.10.260.40">
    <property type="entry name" value="lambda repressor-like DNA-binding domains"/>
    <property type="match status" value="1"/>
</dbReference>
<proteinExistence type="predicted"/>
<keyword evidence="3" id="KW-0238">DNA-binding</keyword>
<dbReference type="InterPro" id="IPR028082">
    <property type="entry name" value="Peripla_BP_I"/>
</dbReference>
<dbReference type="CDD" id="cd06288">
    <property type="entry name" value="PBP1_sucrose_transcription_regulator"/>
    <property type="match status" value="1"/>
</dbReference>
<dbReference type="PANTHER" id="PTHR30146:SF148">
    <property type="entry name" value="HTH-TYPE TRANSCRIPTIONAL REPRESSOR PURR-RELATED"/>
    <property type="match status" value="1"/>
</dbReference>
<dbReference type="AlphaFoldDB" id="A0A7Y9JXK9"/>
<comment type="caution">
    <text evidence="7">The sequence shown here is derived from an EMBL/GenBank/DDBJ whole genome shotgun (WGS) entry which is preliminary data.</text>
</comment>
<dbReference type="PANTHER" id="PTHR30146">
    <property type="entry name" value="LACI-RELATED TRANSCRIPTIONAL REPRESSOR"/>
    <property type="match status" value="1"/>
</dbReference>
<dbReference type="CDD" id="cd01392">
    <property type="entry name" value="HTH_LacI"/>
    <property type="match status" value="1"/>
</dbReference>
<dbReference type="InterPro" id="IPR000843">
    <property type="entry name" value="HTH_LacI"/>
</dbReference>
<dbReference type="InterPro" id="IPR010982">
    <property type="entry name" value="Lambda_DNA-bd_dom_sf"/>
</dbReference>
<evidence type="ECO:0000256" key="2">
    <source>
        <dbReference type="ARBA" id="ARBA00023015"/>
    </source>
</evidence>
<dbReference type="GO" id="GO:0000976">
    <property type="term" value="F:transcription cis-regulatory region binding"/>
    <property type="evidence" value="ECO:0007669"/>
    <property type="project" value="TreeGrafter"/>
</dbReference>
<protein>
    <submittedName>
        <fullName evidence="6">Alanine racemase</fullName>
    </submittedName>
    <submittedName>
        <fullName evidence="7">LacI family transcriptional regulator</fullName>
    </submittedName>
</protein>
<dbReference type="EMBL" id="BONN01000003">
    <property type="protein sequence ID" value="GIG32376.1"/>
    <property type="molecule type" value="Genomic_DNA"/>
</dbReference>
<evidence type="ECO:0000313" key="9">
    <source>
        <dbReference type="Proteomes" id="UP000618382"/>
    </source>
</evidence>
<evidence type="ECO:0000313" key="7">
    <source>
        <dbReference type="EMBL" id="NYD86838.1"/>
    </source>
</evidence>
<dbReference type="RefSeq" id="WP_239072834.1">
    <property type="nucleotide sequence ID" value="NZ_BAABFI010000001.1"/>
</dbReference>
<accession>A0A7Y9JXK9</accession>
<dbReference type="EMBL" id="JACCBK010000001">
    <property type="protein sequence ID" value="NYD86838.1"/>
    <property type="molecule type" value="Genomic_DNA"/>
</dbReference>
<evidence type="ECO:0000256" key="3">
    <source>
        <dbReference type="ARBA" id="ARBA00023125"/>
    </source>
</evidence>
<keyword evidence="4" id="KW-0804">Transcription</keyword>
<keyword evidence="1" id="KW-0678">Repressor</keyword>
<dbReference type="Pfam" id="PF00356">
    <property type="entry name" value="LacI"/>
    <property type="match status" value="1"/>
</dbReference>
<name>A0A7Y9JXK9_9CELL</name>
<evidence type="ECO:0000313" key="6">
    <source>
        <dbReference type="EMBL" id="GIG32376.1"/>
    </source>
</evidence>
<dbReference type="Proteomes" id="UP000618382">
    <property type="component" value="Unassembled WGS sequence"/>
</dbReference>
<keyword evidence="2" id="KW-0805">Transcription regulation</keyword>
<dbReference type="Gene3D" id="3.40.50.2300">
    <property type="match status" value="2"/>
</dbReference>
<dbReference type="Proteomes" id="UP000577956">
    <property type="component" value="Unassembled WGS sequence"/>
</dbReference>
<dbReference type="InterPro" id="IPR046335">
    <property type="entry name" value="LacI/GalR-like_sensor"/>
</dbReference>
<evidence type="ECO:0000313" key="8">
    <source>
        <dbReference type="Proteomes" id="UP000577956"/>
    </source>
</evidence>
<gene>
    <name evidence="7" type="ORF">BKA21_002387</name>
    <name evidence="6" type="ORF">Col01nite_15350</name>
</gene>